<keyword evidence="9" id="KW-0449">Lipoprotein</keyword>
<dbReference type="SMART" id="SM00382">
    <property type="entry name" value="AAA"/>
    <property type="match status" value="1"/>
</dbReference>
<sequence length="236" mass="25583">MADVLRLSEVRKSYGGGKAPRVEVLHGIDLALAEGEFSALTGPSGSGKSTLLNIIGLLESPTSGDIMLAGEVAAGLDDDRLTRLRNRYLGFIFQFHHLLPAFSALENVLMPVFAGRGRIEPAERERARQLLERVGLADHAHKQPVQLSGGQQQRVAIVRALMARPRLVLADEPTGNLDTRSAADVFGLLHEINRSDGVTFLIVTHDPRLADTCARRIELEDGRVVRDTALAGSGRN</sequence>
<evidence type="ECO:0000256" key="1">
    <source>
        <dbReference type="ARBA" id="ARBA00022448"/>
    </source>
</evidence>
<dbReference type="GO" id="GO:0046677">
    <property type="term" value="P:response to antibiotic"/>
    <property type="evidence" value="ECO:0007669"/>
    <property type="project" value="UniProtKB-KW"/>
</dbReference>
<dbReference type="FunFam" id="3.40.50.300:FF:000032">
    <property type="entry name" value="Export ABC transporter ATP-binding protein"/>
    <property type="match status" value="1"/>
</dbReference>
<dbReference type="InterPro" id="IPR003593">
    <property type="entry name" value="AAA+_ATPase"/>
</dbReference>
<keyword evidence="6" id="KW-0046">Antibiotic resistance</keyword>
<evidence type="ECO:0000313" key="9">
    <source>
        <dbReference type="EMBL" id="ASJ24941.1"/>
    </source>
</evidence>
<accession>A0A248LKD5</accession>
<dbReference type="InterPro" id="IPR017911">
    <property type="entry name" value="MacB-like_ATP-bd"/>
</dbReference>
<dbReference type="AlphaFoldDB" id="A0A248LKD5"/>
<reference evidence="10" key="1">
    <citation type="submission" date="2017-06" db="EMBL/GenBank/DDBJ databases">
        <title>Whole genome sequence of Laribacter hongkongensis LHGZ1.</title>
        <authorList>
            <person name="Chen D."/>
            <person name="Wu H."/>
            <person name="Chen J."/>
        </authorList>
    </citation>
    <scope>NUCLEOTIDE SEQUENCE [LARGE SCALE GENOMIC DNA]</scope>
    <source>
        <strain evidence="10">LHGZ1</strain>
    </source>
</reference>
<dbReference type="InterPro" id="IPR015854">
    <property type="entry name" value="ABC_transpr_LolD-like"/>
</dbReference>
<dbReference type="InterPro" id="IPR003439">
    <property type="entry name" value="ABC_transporter-like_ATP-bd"/>
</dbReference>
<keyword evidence="5" id="KW-0812">Transmembrane</keyword>
<dbReference type="SUPFAM" id="SSF52540">
    <property type="entry name" value="P-loop containing nucleoside triphosphate hydrolases"/>
    <property type="match status" value="1"/>
</dbReference>
<evidence type="ECO:0000313" key="10">
    <source>
        <dbReference type="Proteomes" id="UP000197424"/>
    </source>
</evidence>
<dbReference type="PROSITE" id="PS50893">
    <property type="entry name" value="ABC_TRANSPORTER_2"/>
    <property type="match status" value="1"/>
</dbReference>
<feature type="domain" description="ABC transporter" evidence="8">
    <location>
        <begin position="5"/>
        <end position="236"/>
    </location>
</feature>
<dbReference type="InterPro" id="IPR017871">
    <property type="entry name" value="ABC_transporter-like_CS"/>
</dbReference>
<organism evidence="9 10">
    <name type="scientific">Laribacter hongkongensis</name>
    <dbReference type="NCBI Taxonomy" id="168471"/>
    <lineage>
        <taxon>Bacteria</taxon>
        <taxon>Pseudomonadati</taxon>
        <taxon>Pseudomonadota</taxon>
        <taxon>Betaproteobacteria</taxon>
        <taxon>Neisseriales</taxon>
        <taxon>Aquaspirillaceae</taxon>
        <taxon>Laribacter</taxon>
    </lineage>
</organism>
<dbReference type="PROSITE" id="PS00211">
    <property type="entry name" value="ABC_TRANSPORTER_1"/>
    <property type="match status" value="1"/>
</dbReference>
<dbReference type="GO" id="GO:0005524">
    <property type="term" value="F:ATP binding"/>
    <property type="evidence" value="ECO:0007669"/>
    <property type="project" value="UniProtKB-KW"/>
</dbReference>
<keyword evidence="5" id="KW-1133">Transmembrane helix</keyword>
<evidence type="ECO:0000256" key="5">
    <source>
        <dbReference type="ARBA" id="ARBA00022989"/>
    </source>
</evidence>
<keyword evidence="5" id="KW-0472">Membrane</keyword>
<keyword evidence="2" id="KW-1003">Cell membrane</keyword>
<keyword evidence="3" id="KW-0547">Nucleotide-binding</keyword>
<dbReference type="InterPro" id="IPR027417">
    <property type="entry name" value="P-loop_NTPase"/>
</dbReference>
<dbReference type="OrthoDB" id="581709at2"/>
<evidence type="ECO:0000256" key="4">
    <source>
        <dbReference type="ARBA" id="ARBA00022840"/>
    </source>
</evidence>
<keyword evidence="1" id="KW-0813">Transport</keyword>
<dbReference type="PANTHER" id="PTHR24220">
    <property type="entry name" value="IMPORT ATP-BINDING PROTEIN"/>
    <property type="match status" value="1"/>
</dbReference>
<dbReference type="PANTHER" id="PTHR24220:SF689">
    <property type="entry name" value="LIPOPROTEIN-RELEASING SYSTEM ATP-BINDING PROTEIN LOLD"/>
    <property type="match status" value="1"/>
</dbReference>
<proteinExistence type="inferred from homology"/>
<name>A0A248LKD5_9NEIS</name>
<dbReference type="RefSeq" id="WP_088861012.1">
    <property type="nucleotide sequence ID" value="NZ_CP022115.1"/>
</dbReference>
<dbReference type="Proteomes" id="UP000197424">
    <property type="component" value="Chromosome"/>
</dbReference>
<dbReference type="Pfam" id="PF00005">
    <property type="entry name" value="ABC_tran"/>
    <property type="match status" value="1"/>
</dbReference>
<keyword evidence="4 9" id="KW-0067">ATP-binding</keyword>
<dbReference type="Gene3D" id="3.40.50.300">
    <property type="entry name" value="P-loop containing nucleotide triphosphate hydrolases"/>
    <property type="match status" value="1"/>
</dbReference>
<dbReference type="EMBL" id="CP022115">
    <property type="protein sequence ID" value="ASJ24941.1"/>
    <property type="molecule type" value="Genomic_DNA"/>
</dbReference>
<dbReference type="GO" id="GO:0005886">
    <property type="term" value="C:plasma membrane"/>
    <property type="evidence" value="ECO:0007669"/>
    <property type="project" value="TreeGrafter"/>
</dbReference>
<comment type="similarity">
    <text evidence="7">Belongs to the ABC transporter superfamily. Macrolide exporter (TC 3.A.1.122) family.</text>
</comment>
<dbReference type="GO" id="GO:0016887">
    <property type="term" value="F:ATP hydrolysis activity"/>
    <property type="evidence" value="ECO:0007669"/>
    <property type="project" value="InterPro"/>
</dbReference>
<dbReference type="GO" id="GO:0098796">
    <property type="term" value="C:membrane protein complex"/>
    <property type="evidence" value="ECO:0007669"/>
    <property type="project" value="UniProtKB-ARBA"/>
</dbReference>
<evidence type="ECO:0000256" key="6">
    <source>
        <dbReference type="ARBA" id="ARBA00023251"/>
    </source>
</evidence>
<evidence type="ECO:0000259" key="8">
    <source>
        <dbReference type="PROSITE" id="PS50893"/>
    </source>
</evidence>
<dbReference type="CDD" id="cd03255">
    <property type="entry name" value="ABC_MJ0796_LolCDE_FtsE"/>
    <property type="match status" value="1"/>
</dbReference>
<evidence type="ECO:0000256" key="3">
    <source>
        <dbReference type="ARBA" id="ARBA00022741"/>
    </source>
</evidence>
<dbReference type="GO" id="GO:0022857">
    <property type="term" value="F:transmembrane transporter activity"/>
    <property type="evidence" value="ECO:0007669"/>
    <property type="project" value="TreeGrafter"/>
</dbReference>
<evidence type="ECO:0000256" key="2">
    <source>
        <dbReference type="ARBA" id="ARBA00022475"/>
    </source>
</evidence>
<gene>
    <name evidence="9" type="primary">lolD</name>
    <name evidence="9" type="ORF">LHGZ1_2110</name>
</gene>
<protein>
    <submittedName>
        <fullName evidence="9">Lipoprotein-releasing system ATP-binding protein LolD</fullName>
    </submittedName>
</protein>
<evidence type="ECO:0000256" key="7">
    <source>
        <dbReference type="ARBA" id="ARBA00038388"/>
    </source>
</evidence>